<gene>
    <name evidence="2" type="ORF">SCHCODRAFT_110663</name>
</gene>
<dbReference type="Proteomes" id="UP000007431">
    <property type="component" value="Unassembled WGS sequence"/>
</dbReference>
<accession>D8Q9Q4</accession>
<dbReference type="GeneID" id="9591591"/>
<evidence type="ECO:0000313" key="3">
    <source>
        <dbReference type="Proteomes" id="UP000007431"/>
    </source>
</evidence>
<dbReference type="HOGENOM" id="CLU_359864_0_0_1"/>
<dbReference type="OrthoDB" id="3244206at2759"/>
<dbReference type="AlphaFoldDB" id="D8Q9Q4"/>
<feature type="region of interest" description="Disordered" evidence="1">
    <location>
        <begin position="392"/>
        <end position="413"/>
    </location>
</feature>
<dbReference type="KEGG" id="scm:SCHCO_02669486"/>
<evidence type="ECO:0000256" key="1">
    <source>
        <dbReference type="SAM" id="MobiDB-lite"/>
    </source>
</evidence>
<protein>
    <submittedName>
        <fullName evidence="2">Uncharacterized protein</fullName>
    </submittedName>
</protein>
<reference evidence="2 3" key="1">
    <citation type="journal article" date="2010" name="Nat. Biotechnol.">
        <title>Genome sequence of the model mushroom Schizophyllum commune.</title>
        <authorList>
            <person name="Ohm R.A."/>
            <person name="de Jong J.F."/>
            <person name="Lugones L.G."/>
            <person name="Aerts A."/>
            <person name="Kothe E."/>
            <person name="Stajich J.E."/>
            <person name="de Vries R.P."/>
            <person name="Record E."/>
            <person name="Levasseur A."/>
            <person name="Baker S.E."/>
            <person name="Bartholomew K.A."/>
            <person name="Coutinho P.M."/>
            <person name="Erdmann S."/>
            <person name="Fowler T.J."/>
            <person name="Gathman A.C."/>
            <person name="Lombard V."/>
            <person name="Henrissat B."/>
            <person name="Knabe N."/>
            <person name="Kuees U."/>
            <person name="Lilly W.W."/>
            <person name="Lindquist E."/>
            <person name="Lucas S."/>
            <person name="Magnuson J.K."/>
            <person name="Piumi F."/>
            <person name="Raudaskoski M."/>
            <person name="Salamov A."/>
            <person name="Schmutz J."/>
            <person name="Schwarze F.W.M.R."/>
            <person name="vanKuyk P.A."/>
            <person name="Horton J.S."/>
            <person name="Grigoriev I.V."/>
            <person name="Woesten H.A.B."/>
        </authorList>
    </citation>
    <scope>NUCLEOTIDE SEQUENCE [LARGE SCALE GENOMIC DNA]</scope>
    <source>
        <strain evidence="3">H4-8 / FGSC 9210</strain>
    </source>
</reference>
<sequence length="778" mass="88795">MSRKEGGADTKRTVAHFKKLVTSRTDPSMQDHRDIYAVFESYVKPNKELVAKNIPPVEVYMYAIKDILHPEVDYEALPSLLDLLSSLEALRKFALDHAKKMLVWHDYYKKIGQREAQYSKEDLARLRSITKPDTEKTLRELYMYLICTCCQAIVYRTWTSAKKGSDVVADTLVQLNTLFPELNADYRASSPRLFLADMSEEERRKVEECGADAYDWIRESIAWLQARVGDQPTDADVSRWLTSAEFAAEYEPPITDEKLVGHVEEYMADVQHIVDPRRTAHCSPDGAKPASLEAVMPWPLFACVWSALQSQGDARAHVHSLSLSPTFISISAVVVRQLDFCLPEMSQAPSARFMGMPRDKAPAVNKLKRKHSVEQLAPVKVPKLKDYYSVKDVSGSAPSHDDDQCHSQDPTQQRADDLDCGYAILPVFRWGGLSWWEEEAREYKEKERKRKERRLLQPSKSFQQIMKQDRSMNVRLAAEVRVTSKGSGAKRTLARTASINAIAQLGVPVQTTLPVPRQRSAELPAYILAVDDNVLASIFDYVISDSRVDDMDATDVHKNPRWIIQHVCSRFRNVMLANPAFFTHVRITYEMAQQRAGLLEYYLALSQDLPLDVCMAGAEDYVLVSGFPIKQEMRFDYTTSKTRFKSVALVWAEAHRWRSLEVYQDECVPADGPLPTRFPLLERIHIRNNAGFPVYVHAPELDEESQYGRPASIQDNLPPYHLPWGLKWRTEAHWKMAGGRKATLADWCEGKRWTCPKGKEGPLPNIDRMPPEAEFYSY</sequence>
<evidence type="ECO:0000313" key="2">
    <source>
        <dbReference type="EMBL" id="EFI95702.1"/>
    </source>
</evidence>
<dbReference type="InParanoid" id="D8Q9Q4"/>
<name>D8Q9Q4_SCHCM</name>
<keyword evidence="3" id="KW-1185">Reference proteome</keyword>
<organism evidence="3">
    <name type="scientific">Schizophyllum commune (strain H4-8 / FGSC 9210)</name>
    <name type="common">Split gill fungus</name>
    <dbReference type="NCBI Taxonomy" id="578458"/>
    <lineage>
        <taxon>Eukaryota</taxon>
        <taxon>Fungi</taxon>
        <taxon>Dikarya</taxon>
        <taxon>Basidiomycota</taxon>
        <taxon>Agaricomycotina</taxon>
        <taxon>Agaricomycetes</taxon>
        <taxon>Agaricomycetidae</taxon>
        <taxon>Agaricales</taxon>
        <taxon>Schizophyllaceae</taxon>
        <taxon>Schizophyllum</taxon>
    </lineage>
</organism>
<feature type="non-terminal residue" evidence="2">
    <location>
        <position position="778"/>
    </location>
</feature>
<dbReference type="RefSeq" id="XP_003030605.1">
    <property type="nucleotide sequence ID" value="XM_003030559.1"/>
</dbReference>
<dbReference type="VEuPathDB" id="FungiDB:SCHCODRAFT_02669486"/>
<dbReference type="EMBL" id="GL377308">
    <property type="protein sequence ID" value="EFI95702.1"/>
    <property type="molecule type" value="Genomic_DNA"/>
</dbReference>
<proteinExistence type="predicted"/>